<evidence type="ECO:0000313" key="2">
    <source>
        <dbReference type="EMBL" id="VEN61452.1"/>
    </source>
</evidence>
<feature type="region of interest" description="Disordered" evidence="1">
    <location>
        <begin position="1"/>
        <end position="31"/>
    </location>
</feature>
<feature type="region of interest" description="Disordered" evidence="1">
    <location>
        <begin position="354"/>
        <end position="377"/>
    </location>
</feature>
<dbReference type="OrthoDB" id="5917823at2759"/>
<name>A0A653DPK2_CALMS</name>
<reference evidence="2 3" key="1">
    <citation type="submission" date="2019-01" db="EMBL/GenBank/DDBJ databases">
        <authorList>
            <person name="Sayadi A."/>
        </authorList>
    </citation>
    <scope>NUCLEOTIDE SEQUENCE [LARGE SCALE GENOMIC DNA]</scope>
</reference>
<proteinExistence type="predicted"/>
<dbReference type="Proteomes" id="UP000410492">
    <property type="component" value="Unassembled WGS sequence"/>
</dbReference>
<feature type="non-terminal residue" evidence="2">
    <location>
        <position position="1"/>
    </location>
</feature>
<sequence>QNAFQSSDISRNNFRKEKEPLHKSTSHGVQHKLNQNASQKMFNQQMKAFVSEPDLRIASSNKPVMKERRPKKKYKAPSPPHIIDTNQKPLAEWEDNSSDNEYTVRRPRLYKTRAETKKNSSHVNKPTSGFNNQSKPLPSRPNVPNNRPNRLSLPEMKFAETEEFQKELKEATKRLRHINVKPQTTMKFDLTNTSSKSLNQGSSKVDEIKTDAKNMNCVRGEASGKESSSQEASPELPQKANTPNKSKFFYFGMDERGNSDLTTYRTASSTQVRRASTESDISTDIESDENNSKVKIDLQLRPILPKKQLEIPRFSPADAWRLLSTIEANIDMTIEGDDASLFVEESIEKLARPPPTLMQLGPRSSNDKSGDSGISGDDAIPISAFDDAIDHHLVVKQMQGPYKKQERISWTPQQDLDDDSSIEECINSKVLDQRPKAGPHLFSLSLPRDNHLASYMIEKSHQINHTGLEKFKRSLSGVLNHITSKKDVLQANLTDEDSENWFLSKSTPNSLSNGFHSLEMKRSDDHSKSTRIMYLPEINNNHYSPPKHDYKPPVLSKSFEDIHVETRESLQDLPVNETVWKDKKKSKKFTFQSTIRQLEKRSLSEKLAREAEKREQKRLMELEAMQKVEEEFQRKRDREKANIKQQLRLYRMDEDTAWSSLPLDLEMKNKVRAEPDGAISSSPSPQASFEKLLDNFEGLKVTKSRLHDSKVAATRELSEFRQTEYSYKEYRGKKRCYNEGVLQRQTTVHPQVTCNMPKAKEYGRGMNSKKDSPYGIESTMSVSSSFSEDSHHYGKYGPITRF</sequence>
<dbReference type="AlphaFoldDB" id="A0A653DPK2"/>
<feature type="region of interest" description="Disordered" evidence="1">
    <location>
        <begin position="186"/>
        <end position="251"/>
    </location>
</feature>
<protein>
    <submittedName>
        <fullName evidence="2">Uncharacterized protein</fullName>
    </submittedName>
</protein>
<feature type="compositionally biased region" description="Polar residues" evidence="1">
    <location>
        <begin position="121"/>
        <end position="135"/>
    </location>
</feature>
<feature type="compositionally biased region" description="Polar residues" evidence="1">
    <location>
        <begin position="1"/>
        <end position="12"/>
    </location>
</feature>
<keyword evidence="3" id="KW-1185">Reference proteome</keyword>
<feature type="region of interest" description="Disordered" evidence="1">
    <location>
        <begin position="52"/>
        <end position="156"/>
    </location>
</feature>
<feature type="compositionally biased region" description="Low complexity" evidence="1">
    <location>
        <begin position="136"/>
        <end position="154"/>
    </location>
</feature>
<organism evidence="2 3">
    <name type="scientific">Callosobruchus maculatus</name>
    <name type="common">Southern cowpea weevil</name>
    <name type="synonym">Pulse bruchid</name>
    <dbReference type="NCBI Taxonomy" id="64391"/>
    <lineage>
        <taxon>Eukaryota</taxon>
        <taxon>Metazoa</taxon>
        <taxon>Ecdysozoa</taxon>
        <taxon>Arthropoda</taxon>
        <taxon>Hexapoda</taxon>
        <taxon>Insecta</taxon>
        <taxon>Pterygota</taxon>
        <taxon>Neoptera</taxon>
        <taxon>Endopterygota</taxon>
        <taxon>Coleoptera</taxon>
        <taxon>Polyphaga</taxon>
        <taxon>Cucujiformia</taxon>
        <taxon>Chrysomeloidea</taxon>
        <taxon>Chrysomelidae</taxon>
        <taxon>Bruchinae</taxon>
        <taxon>Bruchini</taxon>
        <taxon>Callosobruchus</taxon>
    </lineage>
</organism>
<evidence type="ECO:0000313" key="3">
    <source>
        <dbReference type="Proteomes" id="UP000410492"/>
    </source>
</evidence>
<feature type="compositionally biased region" description="Polar residues" evidence="1">
    <location>
        <begin position="186"/>
        <end position="203"/>
    </location>
</feature>
<dbReference type="EMBL" id="CAACVG010013185">
    <property type="protein sequence ID" value="VEN61452.1"/>
    <property type="molecule type" value="Genomic_DNA"/>
</dbReference>
<accession>A0A653DPK2</accession>
<gene>
    <name evidence="2" type="ORF">CALMAC_LOCUS18857</name>
</gene>
<evidence type="ECO:0000256" key="1">
    <source>
        <dbReference type="SAM" id="MobiDB-lite"/>
    </source>
</evidence>